<protein>
    <recommendedName>
        <fullName evidence="2">protein-tyrosine-phosphatase</fullName>
        <ecNumber evidence="2">3.1.3.48</ecNumber>
    </recommendedName>
</protein>
<dbReference type="Pfam" id="PF00782">
    <property type="entry name" value="DSPc"/>
    <property type="match status" value="1"/>
</dbReference>
<accession>A0A3R7G1I2</accession>
<keyword evidence="4" id="KW-0904">Protein phosphatase</keyword>
<organism evidence="9 12">
    <name type="scientific">Phytophthora kernoviae</name>
    <dbReference type="NCBI Taxonomy" id="325452"/>
    <lineage>
        <taxon>Eukaryota</taxon>
        <taxon>Sar</taxon>
        <taxon>Stramenopiles</taxon>
        <taxon>Oomycota</taxon>
        <taxon>Peronosporomycetes</taxon>
        <taxon>Peronosporales</taxon>
        <taxon>Peronosporaceae</taxon>
        <taxon>Phytophthora</taxon>
    </lineage>
</organism>
<feature type="region of interest" description="Disordered" evidence="5">
    <location>
        <begin position="192"/>
        <end position="211"/>
    </location>
</feature>
<feature type="compositionally biased region" description="Polar residues" evidence="5">
    <location>
        <begin position="371"/>
        <end position="386"/>
    </location>
</feature>
<evidence type="ECO:0000313" key="9">
    <source>
        <dbReference type="EMBL" id="RLN21370.1"/>
    </source>
</evidence>
<feature type="region of interest" description="Disordered" evidence="5">
    <location>
        <begin position="345"/>
        <end position="468"/>
    </location>
</feature>
<gene>
    <name evidence="9" type="ORF">BBI17_000328</name>
    <name evidence="10" type="ORF">BBO99_00000262</name>
    <name evidence="8" type="ORF">JM18_003803</name>
</gene>
<evidence type="ECO:0000256" key="4">
    <source>
        <dbReference type="ARBA" id="ARBA00022912"/>
    </source>
</evidence>
<evidence type="ECO:0000259" key="7">
    <source>
        <dbReference type="PROSITE" id="PS50056"/>
    </source>
</evidence>
<dbReference type="Proteomes" id="UP000285883">
    <property type="component" value="Unassembled WGS sequence"/>
</dbReference>
<dbReference type="Proteomes" id="UP000285624">
    <property type="component" value="Unassembled WGS sequence"/>
</dbReference>
<evidence type="ECO:0000256" key="2">
    <source>
        <dbReference type="ARBA" id="ARBA00013064"/>
    </source>
</evidence>
<keyword evidence="3" id="KW-0378">Hydrolase</keyword>
<dbReference type="PROSITE" id="PS00383">
    <property type="entry name" value="TYR_PHOSPHATASE_1"/>
    <property type="match status" value="1"/>
</dbReference>
<dbReference type="GO" id="GO:0004725">
    <property type="term" value="F:protein tyrosine phosphatase activity"/>
    <property type="evidence" value="ECO:0007669"/>
    <property type="project" value="UniProtKB-EC"/>
</dbReference>
<dbReference type="PANTHER" id="PTHR45848:SF4">
    <property type="entry name" value="DUAL SPECIFICITY PROTEIN PHOSPHATASE 12"/>
    <property type="match status" value="1"/>
</dbReference>
<evidence type="ECO:0000256" key="1">
    <source>
        <dbReference type="ARBA" id="ARBA00008601"/>
    </source>
</evidence>
<dbReference type="GO" id="GO:0008138">
    <property type="term" value="F:protein tyrosine/serine/threonine phosphatase activity"/>
    <property type="evidence" value="ECO:0007669"/>
    <property type="project" value="TreeGrafter"/>
</dbReference>
<evidence type="ECO:0000256" key="5">
    <source>
        <dbReference type="SAM" id="MobiDB-lite"/>
    </source>
</evidence>
<feature type="domain" description="Tyrosine-protein phosphatase" evidence="6">
    <location>
        <begin position="21"/>
        <end position="160"/>
    </location>
</feature>
<evidence type="ECO:0000313" key="10">
    <source>
        <dbReference type="EMBL" id="RLN85691.1"/>
    </source>
</evidence>
<dbReference type="InterPro" id="IPR016130">
    <property type="entry name" value="Tyr_Pase_AS"/>
</dbReference>
<dbReference type="InterPro" id="IPR000387">
    <property type="entry name" value="Tyr_Pase_dom"/>
</dbReference>
<dbReference type="EMBL" id="JPWU03000078">
    <property type="protein sequence ID" value="KAG2527444.1"/>
    <property type="molecule type" value="Genomic_DNA"/>
</dbReference>
<reference evidence="11 12" key="2">
    <citation type="submission" date="2018-07" db="EMBL/GenBank/DDBJ databases">
        <title>Genome sequencing of oomycete isolates from Chile give support for New Zealand origin for Phytophthora kernoviae and make available the first Nothophytophthora sp. genome.</title>
        <authorList>
            <person name="Studholme D.J."/>
            <person name="Sanfuentes E."/>
            <person name="Panda P."/>
            <person name="Hill R."/>
            <person name="Sambles C."/>
            <person name="Grant M."/>
            <person name="Williams N.M."/>
            <person name="Mcdougal R.L."/>
        </authorList>
    </citation>
    <scope>NUCLEOTIDE SEQUENCE [LARGE SCALE GENOMIC DNA]</scope>
    <source>
        <strain evidence="9">Chile2</strain>
        <strain evidence="10">Chile4</strain>
    </source>
</reference>
<dbReference type="CDD" id="cd14498">
    <property type="entry name" value="DSP"/>
    <property type="match status" value="1"/>
</dbReference>
<dbReference type="EMBL" id="MAYM02001246">
    <property type="protein sequence ID" value="RLN21370.1"/>
    <property type="molecule type" value="Genomic_DNA"/>
</dbReference>
<dbReference type="SMART" id="SM00195">
    <property type="entry name" value="DSPc"/>
    <property type="match status" value="1"/>
</dbReference>
<dbReference type="EMBL" id="MBDN02000005">
    <property type="protein sequence ID" value="RLN85691.1"/>
    <property type="molecule type" value="Genomic_DNA"/>
</dbReference>
<sequence>MTSIRKSPGLRLQTSIVQDNIPVEIATGLFVGSVHAAFNVEALKSSKITHVLNLAGSYATFPEDFTYLSLSIRDKEYASLLSCLPIAAVFIDAGLKHGGVLVHCAGGRSRSPAIAMAFLMMKQQLSYSAIITHVKTLRPVVSLNAGFDAQLKCLESARGNVFIANQHLLKARLGRLAQQHQDDQLVNEVAKKRRQCQQQSSDSSSPPFLKNQSSLDMLASGCDNRGMIGERVPSGFCLSIPGMDLSKPVAGKPPISSFIPALRSMGTMFGCQNCGENLFCAGAIVYHHEIEQLTEAASSNDRVTRFLDALQGRNAAARVISEDVAITSAKESSIKKPLLAKLRLRPQSPSVTVGNGSHTHPNGTPDRRKSVSSVLTKSAQDNGQSQKSEDSEGGLPQPLQILQAPRRSATEDNKPVISSPNKANGEIRKKPGGGIEGLWRSLTPFKSSKRATKAAPDDMKTRGQPSRTGSFELKKHFFAIDDSCSSSVGRTPAHLGFLKRNAMEWQRSVAQLVDINKDSTEAKEHESTMNQMAALLDEDSAVLMNLNNCKQWFVDPQSWTLSQVTTSPEGKICCPTEACGAIVGEWRWEGLRCVFQ</sequence>
<dbReference type="PROSITE" id="PS50054">
    <property type="entry name" value="TYR_PHOSPHATASE_DUAL"/>
    <property type="match status" value="1"/>
</dbReference>
<dbReference type="SUPFAM" id="SSF52799">
    <property type="entry name" value="(Phosphotyrosine protein) phosphatases II"/>
    <property type="match status" value="1"/>
</dbReference>
<proteinExistence type="inferred from homology"/>
<dbReference type="STRING" id="325452.A0A3R7G1I2"/>
<dbReference type="InterPro" id="IPR029021">
    <property type="entry name" value="Prot-tyrosine_phosphatase-like"/>
</dbReference>
<evidence type="ECO:0000259" key="6">
    <source>
        <dbReference type="PROSITE" id="PS50054"/>
    </source>
</evidence>
<keyword evidence="11" id="KW-1185">Reference proteome</keyword>
<reference evidence="8" key="1">
    <citation type="journal article" date="2015" name="Genom Data">
        <title>Genome sequences of six Phytophthora species associated with forests in New Zealand.</title>
        <authorList>
            <person name="Studholme D.J."/>
            <person name="McDougal R.L."/>
            <person name="Sambles C."/>
            <person name="Hansen E."/>
            <person name="Hardy G."/>
            <person name="Grant M."/>
            <person name="Ganley R.J."/>
            <person name="Williams N.M."/>
        </authorList>
    </citation>
    <scope>NUCLEOTIDE SEQUENCE</scope>
    <source>
        <strain evidence="8">NZFS 3630</strain>
    </source>
</reference>
<dbReference type="AlphaFoldDB" id="A0A3R7G1I2"/>
<dbReference type="InterPro" id="IPR020422">
    <property type="entry name" value="TYR_PHOSPHATASE_DUAL_dom"/>
</dbReference>
<feature type="domain" description="Tyrosine specific protein phosphatases" evidence="7">
    <location>
        <begin position="75"/>
        <end position="139"/>
    </location>
</feature>
<dbReference type="Proteomes" id="UP000792063">
    <property type="component" value="Unassembled WGS sequence"/>
</dbReference>
<dbReference type="EC" id="3.1.3.48" evidence="2"/>
<dbReference type="InterPro" id="IPR000340">
    <property type="entry name" value="Dual-sp_phosphatase_cat-dom"/>
</dbReference>
<evidence type="ECO:0000313" key="12">
    <source>
        <dbReference type="Proteomes" id="UP000285883"/>
    </source>
</evidence>
<dbReference type="Gene3D" id="3.90.190.10">
    <property type="entry name" value="Protein tyrosine phosphatase superfamily"/>
    <property type="match status" value="1"/>
</dbReference>
<comment type="caution">
    <text evidence="9">The sequence shown here is derived from an EMBL/GenBank/DDBJ whole genome shotgun (WGS) entry which is preliminary data.</text>
</comment>
<dbReference type="PANTHER" id="PTHR45848">
    <property type="entry name" value="DUAL SPECIFICITY PROTEIN PHOSPHATASE 12 FAMILY MEMBER"/>
    <property type="match status" value="1"/>
</dbReference>
<comment type="similarity">
    <text evidence="1">Belongs to the protein-tyrosine phosphatase family. Non-receptor class dual specificity subfamily.</text>
</comment>
<dbReference type="GO" id="GO:0005634">
    <property type="term" value="C:nucleus"/>
    <property type="evidence" value="ECO:0007669"/>
    <property type="project" value="TreeGrafter"/>
</dbReference>
<feature type="compositionally biased region" description="Polar residues" evidence="5">
    <location>
        <begin position="347"/>
        <end position="362"/>
    </location>
</feature>
<name>A0A3R7G1I2_9STRA</name>
<feature type="compositionally biased region" description="Low complexity" evidence="5">
    <location>
        <begin position="196"/>
        <end position="205"/>
    </location>
</feature>
<dbReference type="PROSITE" id="PS50056">
    <property type="entry name" value="TYR_PHOSPHATASE_2"/>
    <property type="match status" value="1"/>
</dbReference>
<evidence type="ECO:0000313" key="11">
    <source>
        <dbReference type="Proteomes" id="UP000285624"/>
    </source>
</evidence>
<reference evidence="8" key="3">
    <citation type="submission" date="2020-06" db="EMBL/GenBank/DDBJ databases">
        <authorList>
            <person name="Studholme D.J."/>
        </authorList>
    </citation>
    <scope>NUCLEOTIDE SEQUENCE</scope>
    <source>
        <strain evidence="8">NZFS 3630</strain>
    </source>
</reference>
<evidence type="ECO:0000256" key="3">
    <source>
        <dbReference type="ARBA" id="ARBA00022801"/>
    </source>
</evidence>
<evidence type="ECO:0000313" key="8">
    <source>
        <dbReference type="EMBL" id="KAG2527444.1"/>
    </source>
</evidence>